<reference evidence="2" key="1">
    <citation type="submission" date="2016-09" db="EMBL/GenBank/DDBJ databases">
        <authorList>
            <person name="Varghese N."/>
            <person name="Submissions S."/>
        </authorList>
    </citation>
    <scope>NUCLEOTIDE SEQUENCE [LARGE SCALE GENOMIC DNA]</scope>
    <source>
        <strain evidence="2">TNe-862</strain>
    </source>
</reference>
<gene>
    <name evidence="1" type="ORF">SAMN05421548_13250</name>
</gene>
<dbReference type="Proteomes" id="UP000198908">
    <property type="component" value="Unassembled WGS sequence"/>
</dbReference>
<protein>
    <recommendedName>
        <fullName evidence="3">Phage antitermination protein Q</fullName>
    </recommendedName>
</protein>
<name>A0A1G7A3S4_9BURK</name>
<evidence type="ECO:0000313" key="1">
    <source>
        <dbReference type="EMBL" id="SDE08705.1"/>
    </source>
</evidence>
<accession>A0A1G7A3S4</accession>
<dbReference type="EMBL" id="FMYQ01000032">
    <property type="protein sequence ID" value="SDE08705.1"/>
    <property type="molecule type" value="Genomic_DNA"/>
</dbReference>
<sequence>MRELKEALYGDDHIGSIESRLLRWGRVSRAGPDGLNPSDLREYELITRAWRRLAVPYREMIKMVYVWRVNREVICRRLHIRRSPVTFYDLELAAARRAIIAEIRKQLADAGF</sequence>
<evidence type="ECO:0008006" key="3">
    <source>
        <dbReference type="Google" id="ProtNLM"/>
    </source>
</evidence>
<organism evidence="1 2">
    <name type="scientific">Paraburkholderia lycopersici</name>
    <dbReference type="NCBI Taxonomy" id="416944"/>
    <lineage>
        <taxon>Bacteria</taxon>
        <taxon>Pseudomonadati</taxon>
        <taxon>Pseudomonadota</taxon>
        <taxon>Betaproteobacteria</taxon>
        <taxon>Burkholderiales</taxon>
        <taxon>Burkholderiaceae</taxon>
        <taxon>Paraburkholderia</taxon>
    </lineage>
</organism>
<dbReference type="OrthoDB" id="9100533at2"/>
<dbReference type="AlphaFoldDB" id="A0A1G7A3S4"/>
<keyword evidence="2" id="KW-1185">Reference proteome</keyword>
<evidence type="ECO:0000313" key="2">
    <source>
        <dbReference type="Proteomes" id="UP000198908"/>
    </source>
</evidence>
<proteinExistence type="predicted"/>
<dbReference type="STRING" id="416944.SAMN05421548_13250"/>